<dbReference type="PROSITE" id="PS50188">
    <property type="entry name" value="B302_SPRY"/>
    <property type="match status" value="1"/>
</dbReference>
<evidence type="ECO:0000256" key="4">
    <source>
        <dbReference type="PROSITE-ProRule" id="PRU00024"/>
    </source>
</evidence>
<protein>
    <submittedName>
        <fullName evidence="9">Tripartite motif-containing protein 14</fullName>
    </submittedName>
</protein>
<dbReference type="InterPro" id="IPR001870">
    <property type="entry name" value="B30.2/SPRY"/>
</dbReference>
<dbReference type="SUPFAM" id="SSF57845">
    <property type="entry name" value="B-box zinc-binding domain"/>
    <property type="match status" value="1"/>
</dbReference>
<dbReference type="CDD" id="cd19768">
    <property type="entry name" value="Bbox2_TRIM14"/>
    <property type="match status" value="1"/>
</dbReference>
<dbReference type="InterPro" id="IPR003877">
    <property type="entry name" value="SPRY_dom"/>
</dbReference>
<dbReference type="InterPro" id="IPR000315">
    <property type="entry name" value="Znf_B-box"/>
</dbReference>
<dbReference type="Pfam" id="PF13765">
    <property type="entry name" value="PRY"/>
    <property type="match status" value="1"/>
</dbReference>
<evidence type="ECO:0000256" key="3">
    <source>
        <dbReference type="ARBA" id="ARBA00022833"/>
    </source>
</evidence>
<dbReference type="Gene3D" id="3.30.160.60">
    <property type="entry name" value="Classic Zinc Finger"/>
    <property type="match status" value="1"/>
</dbReference>
<reference evidence="9" key="1">
    <citation type="submission" date="2025-08" db="UniProtKB">
        <authorList>
            <consortium name="RefSeq"/>
        </authorList>
    </citation>
    <scope>IDENTIFICATION</scope>
</reference>
<dbReference type="Pfam" id="PF00622">
    <property type="entry name" value="SPRY"/>
    <property type="match status" value="1"/>
</dbReference>
<gene>
    <name evidence="9" type="primary">TRIM14</name>
</gene>
<dbReference type="CDD" id="cd13738">
    <property type="entry name" value="SPRY_PRY_TRIM14"/>
    <property type="match status" value="1"/>
</dbReference>
<dbReference type="InterPro" id="IPR044116">
    <property type="entry name" value="SPRY_PRY_TRIM14"/>
</dbReference>
<proteinExistence type="predicted"/>
<dbReference type="InterPro" id="IPR058030">
    <property type="entry name" value="TRIM8/14/16/25/29/45/65_CC"/>
</dbReference>
<feature type="region of interest" description="Disordered" evidence="5">
    <location>
        <begin position="1"/>
        <end position="25"/>
    </location>
</feature>
<name>A0ABM0IYZ6_ECHTE</name>
<dbReference type="InterPro" id="IPR051051">
    <property type="entry name" value="E3_ubiq-ligase_TRIM/RNF"/>
</dbReference>
<evidence type="ECO:0000256" key="1">
    <source>
        <dbReference type="ARBA" id="ARBA00022723"/>
    </source>
</evidence>
<keyword evidence="1" id="KW-0479">Metal-binding</keyword>
<dbReference type="PROSITE" id="PS50119">
    <property type="entry name" value="ZF_BBOX"/>
    <property type="match status" value="1"/>
</dbReference>
<evidence type="ECO:0000313" key="8">
    <source>
        <dbReference type="Proteomes" id="UP000694863"/>
    </source>
</evidence>
<dbReference type="Gene3D" id="2.60.120.920">
    <property type="match status" value="1"/>
</dbReference>
<dbReference type="RefSeq" id="XP_004711136.2">
    <property type="nucleotide sequence ID" value="XM_004711079.3"/>
</dbReference>
<dbReference type="InterPro" id="IPR043136">
    <property type="entry name" value="B30.2/SPRY_sf"/>
</dbReference>
<organism evidence="8 9">
    <name type="scientific">Echinops telfairi</name>
    <name type="common">Lesser hedgehog tenrec</name>
    <dbReference type="NCBI Taxonomy" id="9371"/>
    <lineage>
        <taxon>Eukaryota</taxon>
        <taxon>Metazoa</taxon>
        <taxon>Chordata</taxon>
        <taxon>Craniata</taxon>
        <taxon>Vertebrata</taxon>
        <taxon>Euteleostomi</taxon>
        <taxon>Mammalia</taxon>
        <taxon>Eutheria</taxon>
        <taxon>Afrotheria</taxon>
        <taxon>Tenrecidae</taxon>
        <taxon>Tenrecinae</taxon>
        <taxon>Echinops</taxon>
    </lineage>
</organism>
<dbReference type="SMART" id="SM00336">
    <property type="entry name" value="BBOX"/>
    <property type="match status" value="1"/>
</dbReference>
<feature type="domain" description="B30.2/SPRY" evidence="7">
    <location>
        <begin position="252"/>
        <end position="445"/>
    </location>
</feature>
<evidence type="ECO:0000256" key="5">
    <source>
        <dbReference type="SAM" id="MobiDB-lite"/>
    </source>
</evidence>
<dbReference type="InterPro" id="IPR006574">
    <property type="entry name" value="PRY"/>
</dbReference>
<dbReference type="InterPro" id="IPR003879">
    <property type="entry name" value="Butyrophylin_SPRY"/>
</dbReference>
<dbReference type="Pfam" id="PF00643">
    <property type="entry name" value="zf-B_box"/>
    <property type="match status" value="1"/>
</dbReference>
<keyword evidence="3" id="KW-0862">Zinc</keyword>
<evidence type="ECO:0000259" key="6">
    <source>
        <dbReference type="PROSITE" id="PS50119"/>
    </source>
</evidence>
<dbReference type="SUPFAM" id="SSF49899">
    <property type="entry name" value="Concanavalin A-like lectins/glucanases"/>
    <property type="match status" value="1"/>
</dbReference>
<evidence type="ECO:0000313" key="9">
    <source>
        <dbReference type="RefSeq" id="XP_004711136.2"/>
    </source>
</evidence>
<evidence type="ECO:0000259" key="7">
    <source>
        <dbReference type="PROSITE" id="PS50188"/>
    </source>
</evidence>
<dbReference type="SMART" id="SM00449">
    <property type="entry name" value="SPRY"/>
    <property type="match status" value="1"/>
</dbReference>
<keyword evidence="8" id="KW-1185">Reference proteome</keyword>
<feature type="domain" description="B box-type" evidence="6">
    <location>
        <begin position="22"/>
        <end position="61"/>
    </location>
</feature>
<keyword evidence="2 4" id="KW-0863">Zinc-finger</keyword>
<sequence>MAAAEATSETPGRPGAAEPEGARGWRCPEHGDREVELFCRRCQRCVCALCPVLGAHRGHPVGLAPEEAAHVQKLTQDCLKQLATKTQQEVDNIAQIEDAAEKLKAHADSSKTWLAGKFTELRLLLDEEEALAKKFIDRNTQLALQAYKQQTESRGQHIKVLNDLSHRVWTISQETNPFQLLQAYSAAKQEMQQQMSVGELCHPVALSFEPVKSLFKSLVEAVQNTLQEPLEVRLRANENSRLSGSCSAPPGTLLKTGPPPERALFLKHARTPTLEPDTMHARLRLSADRLTVRVGLWCRLGPAPALRFDALWQVLGRDGFAAGRHYWEVDVQEAGAGWWVGAAYASLRRRGSQAPARLGCNRQSWCLKRFDLEYWAFHDGQRHRLRPRHDPDRLGVFLDYEAGVLAFYDVTGGMSHLHTFRATFLDPVFPALRLWEGAISIPRLP</sequence>
<dbReference type="Proteomes" id="UP000694863">
    <property type="component" value="Unplaced"/>
</dbReference>
<dbReference type="Pfam" id="PF25600">
    <property type="entry name" value="TRIM_CC"/>
    <property type="match status" value="1"/>
</dbReference>
<dbReference type="PANTHER" id="PTHR25465">
    <property type="entry name" value="B-BOX DOMAIN CONTAINING"/>
    <property type="match status" value="1"/>
</dbReference>
<dbReference type="GeneID" id="101659342"/>
<evidence type="ECO:0000256" key="2">
    <source>
        <dbReference type="ARBA" id="ARBA00022771"/>
    </source>
</evidence>
<dbReference type="PRINTS" id="PR01407">
    <property type="entry name" value="BUTYPHLNCDUF"/>
</dbReference>
<dbReference type="InterPro" id="IPR013320">
    <property type="entry name" value="ConA-like_dom_sf"/>
</dbReference>
<dbReference type="SMART" id="SM00589">
    <property type="entry name" value="PRY"/>
    <property type="match status" value="1"/>
</dbReference>
<dbReference type="PANTHER" id="PTHR25465:SF11">
    <property type="entry name" value="TRIPARTITE MOTIF CONTAINING 14"/>
    <property type="match status" value="1"/>
</dbReference>
<accession>A0ABM0IYZ6</accession>